<proteinExistence type="predicted"/>
<evidence type="ECO:0000313" key="1">
    <source>
        <dbReference type="EMBL" id="DAF62906.1"/>
    </source>
</evidence>
<dbReference type="NCBIfam" id="TIGR01634">
    <property type="entry name" value="tail_P2_I"/>
    <property type="match status" value="1"/>
</dbReference>
<accession>A0A8S5TJE3</accession>
<dbReference type="EMBL" id="BK032830">
    <property type="protein sequence ID" value="DAF62906.1"/>
    <property type="molecule type" value="Genomic_DNA"/>
</dbReference>
<protein>
    <submittedName>
        <fullName evidence="1">Tail protein</fullName>
    </submittedName>
</protein>
<reference evidence="1" key="1">
    <citation type="journal article" date="2021" name="Proc. Natl. Acad. Sci. U.S.A.">
        <title>A Catalog of Tens of Thousands of Viruses from Human Metagenomes Reveals Hidden Associations with Chronic Diseases.</title>
        <authorList>
            <person name="Tisza M.J."/>
            <person name="Buck C.B."/>
        </authorList>
    </citation>
    <scope>NUCLEOTIDE SEQUENCE</scope>
    <source>
        <strain evidence="1">Ctu3532</strain>
    </source>
</reference>
<dbReference type="Pfam" id="PF09684">
    <property type="entry name" value="Tail_P2_I"/>
    <property type="match status" value="1"/>
</dbReference>
<organism evidence="1">
    <name type="scientific">Caudovirales sp. ctu3532</name>
    <dbReference type="NCBI Taxonomy" id="2827639"/>
    <lineage>
        <taxon>Viruses</taxon>
        <taxon>Duplodnaviria</taxon>
        <taxon>Heunggongvirae</taxon>
        <taxon>Uroviricota</taxon>
        <taxon>Caudoviricetes</taxon>
    </lineage>
</organism>
<name>A0A8S5TJE3_9CAUD</name>
<sequence>MIKSLRQARMTDGLPRVLAKQEWVIALSEALGLAVGKTLDYTDESQIYTRLDAATEAVLDVLAVDWKIDWYDTALNVEQKRRIVKTALAVRRLMGTAAAVKMQVHAIYPDASVEEWFQYDGRPGCFRVTVPLPEEGITAAEYRRLKTGILTTKNERSHLDVIDIRHESEGEVITGGCCTTKQLVEVWPELVSGIEATAECENGGAVSVNSTQQIWPELAQAIEILVEQYSGAAAQTGQRMEVWPEVAAVLEITVNGGADGVAHMSEALEVWPEADETAERYQTREDEYGN</sequence>
<dbReference type="InterPro" id="IPR006521">
    <property type="entry name" value="Tail_protein_I"/>
</dbReference>